<feature type="region of interest" description="Disordered" evidence="4">
    <location>
        <begin position="1385"/>
        <end position="1404"/>
    </location>
</feature>
<feature type="region of interest" description="Disordered" evidence="4">
    <location>
        <begin position="1"/>
        <end position="409"/>
    </location>
</feature>
<feature type="compositionally biased region" description="Polar residues" evidence="4">
    <location>
        <begin position="772"/>
        <end position="792"/>
    </location>
</feature>
<accession>M9MJA8</accession>
<dbReference type="InterPro" id="IPR017441">
    <property type="entry name" value="Protein_kinase_ATP_BS"/>
</dbReference>
<feature type="compositionally biased region" description="Basic and acidic residues" evidence="4">
    <location>
        <begin position="293"/>
        <end position="302"/>
    </location>
</feature>
<gene>
    <name evidence="6" type="ORF">PANT_27d00091</name>
</gene>
<evidence type="ECO:0000256" key="2">
    <source>
        <dbReference type="ARBA" id="ARBA00022840"/>
    </source>
</evidence>
<dbReference type="OrthoDB" id="5396786at2759"/>
<feature type="compositionally biased region" description="Basic and acidic residues" evidence="4">
    <location>
        <begin position="1059"/>
        <end position="1070"/>
    </location>
</feature>
<dbReference type="PROSITE" id="PS00107">
    <property type="entry name" value="PROTEIN_KINASE_ATP"/>
    <property type="match status" value="1"/>
</dbReference>
<dbReference type="Pfam" id="PF00069">
    <property type="entry name" value="Pkinase"/>
    <property type="match status" value="1"/>
</dbReference>
<dbReference type="SMART" id="SM00220">
    <property type="entry name" value="S_TKc"/>
    <property type="match status" value="1"/>
</dbReference>
<feature type="compositionally biased region" description="Low complexity" evidence="4">
    <location>
        <begin position="325"/>
        <end position="391"/>
    </location>
</feature>
<evidence type="ECO:0000313" key="7">
    <source>
        <dbReference type="Proteomes" id="UP000011976"/>
    </source>
</evidence>
<dbReference type="Pfam" id="PF08568">
    <property type="entry name" value="Kinetochor_Ybp2"/>
    <property type="match status" value="1"/>
</dbReference>
<keyword evidence="6" id="KW-0808">Transferase</keyword>
<keyword evidence="1 3" id="KW-0547">Nucleotide-binding</keyword>
<feature type="compositionally biased region" description="Low complexity" evidence="4">
    <location>
        <begin position="1351"/>
        <end position="1364"/>
    </location>
</feature>
<keyword evidence="6" id="KW-0723">Serine/threonine-protein kinase</keyword>
<feature type="region of interest" description="Disordered" evidence="4">
    <location>
        <begin position="1090"/>
        <end position="1205"/>
    </location>
</feature>
<feature type="compositionally biased region" description="Basic and acidic residues" evidence="4">
    <location>
        <begin position="1123"/>
        <end position="1147"/>
    </location>
</feature>
<feature type="compositionally biased region" description="Basic residues" evidence="4">
    <location>
        <begin position="227"/>
        <end position="238"/>
    </location>
</feature>
<dbReference type="InterPro" id="IPR008271">
    <property type="entry name" value="Ser/Thr_kinase_AS"/>
</dbReference>
<feature type="compositionally biased region" description="Low complexity" evidence="4">
    <location>
        <begin position="18"/>
        <end position="56"/>
    </location>
</feature>
<dbReference type="InterPro" id="IPR013877">
    <property type="entry name" value="YAP-bd/ALF4/Glomulin"/>
</dbReference>
<dbReference type="PROSITE" id="PS50011">
    <property type="entry name" value="PROTEIN_KINASE_DOM"/>
    <property type="match status" value="1"/>
</dbReference>
<evidence type="ECO:0000256" key="4">
    <source>
        <dbReference type="SAM" id="MobiDB-lite"/>
    </source>
</evidence>
<dbReference type="GO" id="GO:0004674">
    <property type="term" value="F:protein serine/threonine kinase activity"/>
    <property type="evidence" value="ECO:0007669"/>
    <property type="project" value="UniProtKB-KW"/>
</dbReference>
<feature type="compositionally biased region" description="Low complexity" evidence="4">
    <location>
        <begin position="1032"/>
        <end position="1056"/>
    </location>
</feature>
<dbReference type="SUPFAM" id="SSF56112">
    <property type="entry name" value="Protein kinase-like (PK-like)"/>
    <property type="match status" value="1"/>
</dbReference>
<feature type="compositionally biased region" description="Polar residues" evidence="4">
    <location>
        <begin position="1102"/>
        <end position="1113"/>
    </location>
</feature>
<dbReference type="InterPro" id="IPR045269">
    <property type="entry name" value="Atg1-like"/>
</dbReference>
<feature type="binding site" evidence="3">
    <location>
        <position position="480"/>
    </location>
    <ligand>
        <name>ATP</name>
        <dbReference type="ChEBI" id="CHEBI:30616"/>
    </ligand>
</feature>
<dbReference type="PANTHER" id="PTHR24348">
    <property type="entry name" value="SERINE/THREONINE-PROTEIN KINASE UNC-51-RELATED"/>
    <property type="match status" value="1"/>
</dbReference>
<dbReference type="PROSITE" id="PS00108">
    <property type="entry name" value="PROTEIN_KINASE_ST"/>
    <property type="match status" value="1"/>
</dbReference>
<evidence type="ECO:0000259" key="5">
    <source>
        <dbReference type="PROSITE" id="PS50011"/>
    </source>
</evidence>
<feature type="compositionally biased region" description="Low complexity" evidence="4">
    <location>
        <begin position="1387"/>
        <end position="1401"/>
    </location>
</feature>
<keyword evidence="2 3" id="KW-0067">ATP-binding</keyword>
<feature type="compositionally biased region" description="Polar residues" evidence="4">
    <location>
        <begin position="179"/>
        <end position="195"/>
    </location>
</feature>
<feature type="compositionally biased region" description="Low complexity" evidence="4">
    <location>
        <begin position="68"/>
        <end position="83"/>
    </location>
</feature>
<dbReference type="Proteomes" id="UP000011976">
    <property type="component" value="Unassembled WGS sequence"/>
</dbReference>
<name>M9MJA8_PSEA3</name>
<organism evidence="6 7">
    <name type="scientific">Pseudozyma antarctica (strain T-34)</name>
    <name type="common">Yeast</name>
    <name type="synonym">Candida antarctica</name>
    <dbReference type="NCBI Taxonomy" id="1151754"/>
    <lineage>
        <taxon>Eukaryota</taxon>
        <taxon>Fungi</taxon>
        <taxon>Dikarya</taxon>
        <taxon>Basidiomycota</taxon>
        <taxon>Ustilaginomycotina</taxon>
        <taxon>Ustilaginomycetes</taxon>
        <taxon>Ustilaginales</taxon>
        <taxon>Ustilaginaceae</taxon>
        <taxon>Moesziomyces</taxon>
    </lineage>
</organism>
<sequence length="2054" mass="218142">MNPASSGVHEAVGPLHASNSVSNSVSPPPTLAAMASSSSASAPSSSFSQPHRATTSPPSPPPPPPPAASIAKAASLATIAFPTAPAPPCTLAPPPAPSASTRSLRSAPGSATSSARQSRSSSPAPAPPLRTISQGHRSSIADPPSATANVNATGSAISTLTSQERRQITDSLRAHKRSSSLATLKSFASVSNPSLPINRASQPPPHPSIPAPSASTSANMPAPTHPPYKRAQSHRVARTHSAAPPYTRPSEPPSPHGAPTQPRHHPDPTHPASLDEAERERQRLKAAAAAKLAEQEAWEKTRGAGSAVLDLLKLPDLSDDDADAQHSSGSNDTSNRSSRANTPASATGSGTSGLSTPPSGSSSNSSSSSSSNNNNGNGNGNGLEASSSSSNARPRRSKERRTPPRLSRSWAAARVLPSLDEVQSRRHDPVIVTSADKLLTRGISEYTLLPKILGRGKFSSVFLASKPHGPTGDPQLFAIKHTPLFPHHPLIATRLLREPTLLAELPPHPNLVNVYETIRTPGHFYLVEEYLDGYVTLEALLPMRSEQSPPHHPILPTGVANCILDQLLSAVHAIHHPLQICHRDIKPENILVHPDTLQLKLLDFGLATHFSRSDAKLSTCCGSPAFHCPEIVTALRNPVGTVHYWGPEVDAWTCGITMLRLLTGVRYPIGASHTSVRSMAIRAQRAVATIHDPELRDRVAKLLEINGERRMRYFDELVKALDSSTDEPHRGVKDFKSTTYIPVEPQHKMNLPLVVGPAAEAALTSPLLPSGATPTASKRTTPMNSRPTSPTFANVDVSDANLSPAPSLLLSNPSYQPPQRVLSYIKYCLRCAGILYHCWPDMSSSASLPPTPGPFDAAFQDFNNANAPAAGAGAGASASGSSASRTGDTPVSAQSEGCVVPATLSPSTPFPIQAARSERDPYSHIHIFECVLELVDPPADQADEEPQSLVQSIFSALSFGRRPANRRSLSTPPKPESLRAAGMPRPPGTPADAPVSGSSSTSGKAGDVKCLTFYLVLRFPRRPSGHVSFVGSRPSYSRSSSVAGRSQRTRSRASSAVGAERDARELHRDASTDSLARLGRLHNAHNEFAAAIHPSRKAMIDSNHTTPRASRTASPAHAHGNLKKRDGSLASHRDGDRHRRDPHELERSSLGLTIETSPELLRLAAKQGSAQNSPSPQSAPNSRATSRARSRKSSRARGLSASHRSHASNKVFVHVTDTRALDAIRKALSIGGTTTDYNPDIEPDYDDAGALWASPDLRAREAVLGEDSDTGFSAGALDLKLRRPGSSRRRHASYRLASGLAGAATEDADVGETPTTAFRPTWSEIPAGAGKQRSTISHGSDDHEQYSRGRSLGPAGSVSAPAASIPFPENPPRLRASSNLAFDVVQEESSPSTTAQSASQSRTMVDLREKVGAIATASAPSEPLATDHADDFDLSVTLASLAASTGAFLREDQPSSWDEITKLVSAVTSYLLRLQGDDLGRFAQELDTLSFDLFKALTPIAGVVDRPSGSTVQTAAMAQRLLDLLGENASSREVYMAVDTRCGEMLETQPLYVDLVASGEMAWSSAAETTYLMRLLNTVLPRIRTKKPQGFSPVFGRLPQCLMLGLDAMSGVAEAACQRLADEAIKTCCSTALIVADWELHCMGTCEREPVRKTSREVLGRFLQGVTVCLPHLDGAKRALAEELFFSQNPRYALAAGAEPSSVKRNESLFAEISKTLSSLEVDLGSIWSSALASMARAPEDDDTRETLSALGVAGFVLHVHLLYSGYARDRPSEWKGVRAQTQLEAALPVALLALGDQTKAAASPELDEGKEDALADTSLVWMQWCMHGLERDASASRYILSADLASCLAQTLATQSVISPSPSARLIRFKLLTSLLVDRCEKAVSVRVLGQLISESPFAQLRAGAISILRTALAAWTAPMQAGHDSDEVPVQSIVALLGQIAVVPARLQLTEGGDSAEHKQAQLEAVAEESTGLIETLSLLYTLETQKKAGLASPALDGIVSEIDGYKASFVEPLAAVVEGLSSEPNASGDSAAQQRMQLQLVQSALHRLHSL</sequence>
<feature type="compositionally biased region" description="Low complexity" evidence="4">
    <location>
        <begin position="1169"/>
        <end position="1185"/>
    </location>
</feature>
<dbReference type="Gene3D" id="1.10.510.10">
    <property type="entry name" value="Transferase(Phosphotransferase) domain 1"/>
    <property type="match status" value="1"/>
</dbReference>
<feature type="compositionally biased region" description="Pro residues" evidence="4">
    <location>
        <begin position="84"/>
        <end position="97"/>
    </location>
</feature>
<dbReference type="GO" id="GO:0005737">
    <property type="term" value="C:cytoplasm"/>
    <property type="evidence" value="ECO:0007669"/>
    <property type="project" value="TreeGrafter"/>
</dbReference>
<dbReference type="InterPro" id="IPR011009">
    <property type="entry name" value="Kinase-like_dom_sf"/>
</dbReference>
<keyword evidence="6" id="KW-0418">Kinase</keyword>
<feature type="region of interest" description="Disordered" evidence="4">
    <location>
        <begin position="869"/>
        <end position="895"/>
    </location>
</feature>
<feature type="region of interest" description="Disordered" evidence="4">
    <location>
        <begin position="765"/>
        <end position="797"/>
    </location>
</feature>
<dbReference type="EMBL" id="DF196793">
    <property type="protein sequence ID" value="GAC77727.1"/>
    <property type="molecule type" value="Genomic_DNA"/>
</dbReference>
<feature type="compositionally biased region" description="Basic residues" evidence="4">
    <location>
        <begin position="1186"/>
        <end position="1195"/>
    </location>
</feature>
<reference evidence="7" key="1">
    <citation type="journal article" date="2013" name="Genome Announc.">
        <title>Genome sequence of the basidiomycetous yeast Pseudozyma antarctica T-34, a producer of the glycolipid biosurfactants mannosylerythritol lipids.</title>
        <authorList>
            <person name="Morita T."/>
            <person name="Koike H."/>
            <person name="Koyama Y."/>
            <person name="Hagiwara H."/>
            <person name="Ito E."/>
            <person name="Fukuoka T."/>
            <person name="Imura T."/>
            <person name="Machida M."/>
            <person name="Kitamoto D."/>
        </authorList>
    </citation>
    <scope>NUCLEOTIDE SEQUENCE [LARGE SCALE GENOMIC DNA]</scope>
    <source>
        <strain evidence="7">T-34</strain>
    </source>
</reference>
<feature type="compositionally biased region" description="Pro residues" evidence="4">
    <location>
        <begin position="57"/>
        <end position="67"/>
    </location>
</feature>
<feature type="compositionally biased region" description="Low complexity" evidence="4">
    <location>
        <begin position="98"/>
        <end position="123"/>
    </location>
</feature>
<feature type="region of interest" description="Disordered" evidence="4">
    <location>
        <begin position="962"/>
        <end position="1004"/>
    </location>
</feature>
<feature type="domain" description="Protein kinase" evidence="5">
    <location>
        <begin position="447"/>
        <end position="732"/>
    </location>
</feature>
<proteinExistence type="predicted"/>
<evidence type="ECO:0000256" key="1">
    <source>
        <dbReference type="ARBA" id="ARBA00022741"/>
    </source>
</evidence>
<dbReference type="GO" id="GO:0005524">
    <property type="term" value="F:ATP binding"/>
    <property type="evidence" value="ECO:0007669"/>
    <property type="project" value="UniProtKB-UniRule"/>
</dbReference>
<feature type="compositionally biased region" description="Polar residues" evidence="4">
    <location>
        <begin position="885"/>
        <end position="895"/>
    </location>
</feature>
<dbReference type="GO" id="GO:0010506">
    <property type="term" value="P:regulation of autophagy"/>
    <property type="evidence" value="ECO:0007669"/>
    <property type="project" value="InterPro"/>
</dbReference>
<evidence type="ECO:0000313" key="6">
    <source>
        <dbReference type="EMBL" id="GAC77727.1"/>
    </source>
</evidence>
<dbReference type="FunFam" id="1.10.510.10:FF:001004">
    <property type="entry name" value="Serine/threonine protein kinase"/>
    <property type="match status" value="1"/>
</dbReference>
<feature type="compositionally biased region" description="Polar residues" evidence="4">
    <location>
        <begin position="146"/>
        <end position="162"/>
    </location>
</feature>
<dbReference type="InterPro" id="IPR000719">
    <property type="entry name" value="Prot_kinase_dom"/>
</dbReference>
<feature type="compositionally biased region" description="Pro residues" evidence="4">
    <location>
        <begin position="246"/>
        <end position="256"/>
    </location>
</feature>
<dbReference type="STRING" id="1151754.M9MJA8"/>
<feature type="compositionally biased region" description="Low complexity" evidence="4">
    <location>
        <begin position="306"/>
        <end position="315"/>
    </location>
</feature>
<feature type="compositionally biased region" description="Low complexity" evidence="4">
    <location>
        <begin position="869"/>
        <end position="884"/>
    </location>
</feature>
<protein>
    <submittedName>
        <fullName evidence="6">Serine/threonine protein kinase</fullName>
    </submittedName>
</protein>
<feature type="region of interest" description="Disordered" evidence="4">
    <location>
        <begin position="1303"/>
        <end position="1372"/>
    </location>
</feature>
<feature type="region of interest" description="Disordered" evidence="4">
    <location>
        <begin position="1026"/>
        <end position="1070"/>
    </location>
</feature>
<evidence type="ECO:0000256" key="3">
    <source>
        <dbReference type="PROSITE-ProRule" id="PRU10141"/>
    </source>
</evidence>